<gene>
    <name evidence="10" type="ORF">JOF48_000824</name>
</gene>
<comment type="caution">
    <text evidence="10">The sequence shown here is derived from an EMBL/GenBank/DDBJ whole genome shotgun (WGS) entry which is preliminary data.</text>
</comment>
<feature type="transmembrane region" description="Helical" evidence="8">
    <location>
        <begin position="154"/>
        <end position="177"/>
    </location>
</feature>
<keyword evidence="3 8" id="KW-0812">Transmembrane</keyword>
<feature type="transmembrane region" description="Helical" evidence="8">
    <location>
        <begin position="42"/>
        <end position="59"/>
    </location>
</feature>
<evidence type="ECO:0000256" key="6">
    <source>
        <dbReference type="ARBA" id="ARBA00023118"/>
    </source>
</evidence>
<sequence>MRWSQRPERKPASDDKEALDTAWRIHGAIVDWTGKVDAKASFAFALESAGFAMVVTLSGKDRLFNRLEGPWQELTYYGAAVALIMAAGCAMWVVIPRLRMRHVKNEWQDNFIYFGHLKFWPLNELPAKIQEAKMLPILTNQLVRMSKITWQKHLLVKVSLILASMAGLGLVACATLIRLGFTP</sequence>
<dbReference type="RefSeq" id="WP_209677556.1">
    <property type="nucleotide sequence ID" value="NZ_JAGIOI010000001.1"/>
</dbReference>
<keyword evidence="6" id="KW-0051">Antiviral defense</keyword>
<evidence type="ECO:0000256" key="3">
    <source>
        <dbReference type="ARBA" id="ARBA00022692"/>
    </source>
</evidence>
<dbReference type="Pfam" id="PF18967">
    <property type="entry name" value="PycTM"/>
    <property type="match status" value="1"/>
</dbReference>
<keyword evidence="4" id="KW-0547">Nucleotide-binding</keyword>
<proteinExistence type="predicted"/>
<evidence type="ECO:0000256" key="2">
    <source>
        <dbReference type="ARBA" id="ARBA00022475"/>
    </source>
</evidence>
<reference evidence="10 11" key="1">
    <citation type="submission" date="2021-03" db="EMBL/GenBank/DDBJ databases">
        <title>Sequencing the genomes of 1000 actinobacteria strains.</title>
        <authorList>
            <person name="Klenk H.-P."/>
        </authorList>
    </citation>
    <scope>NUCLEOTIDE SEQUENCE [LARGE SCALE GENOMIC DNA]</scope>
    <source>
        <strain evidence="10 11">DSM 16005</strain>
    </source>
</reference>
<name>A0ABS4YU84_9MICC</name>
<feature type="transmembrane region" description="Helical" evidence="8">
    <location>
        <begin position="74"/>
        <end position="95"/>
    </location>
</feature>
<evidence type="ECO:0000256" key="5">
    <source>
        <dbReference type="ARBA" id="ARBA00022989"/>
    </source>
</evidence>
<evidence type="ECO:0000256" key="1">
    <source>
        <dbReference type="ARBA" id="ARBA00004236"/>
    </source>
</evidence>
<dbReference type="Proteomes" id="UP000711614">
    <property type="component" value="Unassembled WGS sequence"/>
</dbReference>
<evidence type="ECO:0000259" key="9">
    <source>
        <dbReference type="Pfam" id="PF18967"/>
    </source>
</evidence>
<protein>
    <recommendedName>
        <fullName evidence="9">Pycsar effector protein domain-containing protein</fullName>
    </recommendedName>
</protein>
<keyword evidence="2" id="KW-1003">Cell membrane</keyword>
<keyword evidence="11" id="KW-1185">Reference proteome</keyword>
<evidence type="ECO:0000256" key="8">
    <source>
        <dbReference type="SAM" id="Phobius"/>
    </source>
</evidence>
<evidence type="ECO:0000313" key="10">
    <source>
        <dbReference type="EMBL" id="MBP2412025.1"/>
    </source>
</evidence>
<dbReference type="EMBL" id="JAGIOI010000001">
    <property type="protein sequence ID" value="MBP2412025.1"/>
    <property type="molecule type" value="Genomic_DNA"/>
</dbReference>
<keyword evidence="7 8" id="KW-0472">Membrane</keyword>
<keyword evidence="5 8" id="KW-1133">Transmembrane helix</keyword>
<organism evidence="10 11">
    <name type="scientific">Arthrobacter stackebrandtii</name>
    <dbReference type="NCBI Taxonomy" id="272161"/>
    <lineage>
        <taxon>Bacteria</taxon>
        <taxon>Bacillati</taxon>
        <taxon>Actinomycetota</taxon>
        <taxon>Actinomycetes</taxon>
        <taxon>Micrococcales</taxon>
        <taxon>Micrococcaceae</taxon>
        <taxon>Arthrobacter</taxon>
    </lineage>
</organism>
<comment type="subcellular location">
    <subcellularLocation>
        <location evidence="1">Cell membrane</location>
    </subcellularLocation>
</comment>
<dbReference type="InterPro" id="IPR043760">
    <property type="entry name" value="PycTM_dom"/>
</dbReference>
<evidence type="ECO:0000256" key="4">
    <source>
        <dbReference type="ARBA" id="ARBA00022741"/>
    </source>
</evidence>
<evidence type="ECO:0000313" key="11">
    <source>
        <dbReference type="Proteomes" id="UP000711614"/>
    </source>
</evidence>
<accession>A0ABS4YU84</accession>
<evidence type="ECO:0000256" key="7">
    <source>
        <dbReference type="ARBA" id="ARBA00023136"/>
    </source>
</evidence>
<feature type="domain" description="Pycsar effector protein" evidence="9">
    <location>
        <begin position="21"/>
        <end position="176"/>
    </location>
</feature>